<name>A0AAZ1Y5D4_OREAU</name>
<accession>A0AAZ1Y5D4</accession>
<dbReference type="Proteomes" id="UP000472276">
    <property type="component" value="Unassembled WGS sequence"/>
</dbReference>
<gene>
    <name evidence="3" type="primary">shld2</name>
</gene>
<dbReference type="GO" id="GO:0010569">
    <property type="term" value="P:regulation of double-strand break repair via homologous recombination"/>
    <property type="evidence" value="ECO:0007669"/>
    <property type="project" value="TreeGrafter"/>
</dbReference>
<feature type="region of interest" description="Disordered" evidence="1">
    <location>
        <begin position="109"/>
        <end position="139"/>
    </location>
</feature>
<dbReference type="InterPro" id="IPR029715">
    <property type="entry name" value="FAM35A"/>
</dbReference>
<dbReference type="Ensembl" id="ENSOABT00000071803.1">
    <property type="protein sequence ID" value="ENSOABP00000075137.1"/>
    <property type="gene ID" value="ENSOABG00000008207.2"/>
</dbReference>
<protein>
    <recommendedName>
        <fullName evidence="2">Shieldin complex subunit 2 first OB fold domain-containing protein</fullName>
    </recommendedName>
</protein>
<evidence type="ECO:0000313" key="3">
    <source>
        <dbReference type="Ensembl" id="ENSOABP00000075137.1"/>
    </source>
</evidence>
<dbReference type="Pfam" id="PF21669">
    <property type="entry name" value="SHLD2_OB1"/>
    <property type="match status" value="1"/>
</dbReference>
<feature type="region of interest" description="Disordered" evidence="1">
    <location>
        <begin position="12"/>
        <end position="77"/>
    </location>
</feature>
<proteinExistence type="predicted"/>
<feature type="compositionally biased region" description="Low complexity" evidence="1">
    <location>
        <begin position="117"/>
        <end position="139"/>
    </location>
</feature>
<dbReference type="GO" id="GO:0035861">
    <property type="term" value="C:site of double-strand break"/>
    <property type="evidence" value="ECO:0007669"/>
    <property type="project" value="TreeGrafter"/>
</dbReference>
<feature type="compositionally biased region" description="Polar residues" evidence="1">
    <location>
        <begin position="203"/>
        <end position="213"/>
    </location>
</feature>
<dbReference type="PANTHER" id="PTHR14495">
    <property type="entry name" value="SHIELDIN COMPLEX SUBUNIT 2"/>
    <property type="match status" value="1"/>
</dbReference>
<dbReference type="Gene3D" id="2.40.50.140">
    <property type="entry name" value="Nucleic acid-binding proteins"/>
    <property type="match status" value="1"/>
</dbReference>
<dbReference type="AlphaFoldDB" id="A0AAZ1Y5D4"/>
<dbReference type="PANTHER" id="PTHR14495:SF2">
    <property type="entry name" value="SHIELDIN COMPLEX SUBUNIT 2"/>
    <property type="match status" value="1"/>
</dbReference>
<dbReference type="InterPro" id="IPR049507">
    <property type="entry name" value="SHLD2_OB1"/>
</dbReference>
<evidence type="ECO:0000313" key="4">
    <source>
        <dbReference type="Proteomes" id="UP000472276"/>
    </source>
</evidence>
<feature type="domain" description="Shieldin complex subunit 2 first OB fold" evidence="2">
    <location>
        <begin position="208"/>
        <end position="325"/>
    </location>
</feature>
<feature type="compositionally biased region" description="Low complexity" evidence="1">
    <location>
        <begin position="178"/>
        <end position="191"/>
    </location>
</feature>
<reference evidence="3" key="2">
    <citation type="submission" date="2025-08" db="UniProtKB">
        <authorList>
            <consortium name="Ensembl"/>
        </authorList>
    </citation>
    <scope>IDENTIFICATION</scope>
</reference>
<feature type="compositionally biased region" description="Polar residues" evidence="1">
    <location>
        <begin position="48"/>
        <end position="64"/>
    </location>
</feature>
<evidence type="ECO:0000259" key="2">
    <source>
        <dbReference type="Pfam" id="PF21669"/>
    </source>
</evidence>
<feature type="region of interest" description="Disordered" evidence="1">
    <location>
        <begin position="171"/>
        <end position="213"/>
    </location>
</feature>
<sequence length="357" mass="37449">VTYEKTSILGFREQSTSSSGLLPPPAVQPQSPEPGYRKPIVPLFAGDTWSSPGGTGSSNLQVRRSGTEQGGGAITVSAPSLSSQTHYLTTWTLSQALILRGSVQSASSLEKIPPKHTQTPPSVSSSTPELFSPATPSPAASAELFSHPCLTPRVEEGGVVLEATTDGVLCSQESTTDAESPTKSPAESPSSKKARVSPESPDRGTTTELHSPTTLLARCDKPGVRYSVLVAVVHPCHLKEVKVKSGPSAGTSVPLASIVVTDQSGVEMKVVLWRRAAFWALTVGPGDVLLITALQVNEDRWRGEMVLQSTFSSKLLNVGQITSSSTPPGKASLRPIMCLQSCTGSVTSLFLFSFPAG</sequence>
<dbReference type="InterPro" id="IPR012340">
    <property type="entry name" value="NA-bd_OB-fold"/>
</dbReference>
<keyword evidence="4" id="KW-1185">Reference proteome</keyword>
<dbReference type="GO" id="GO:0005634">
    <property type="term" value="C:nucleus"/>
    <property type="evidence" value="ECO:0007669"/>
    <property type="project" value="TreeGrafter"/>
</dbReference>
<reference evidence="3" key="3">
    <citation type="submission" date="2025-09" db="UniProtKB">
        <authorList>
            <consortium name="Ensembl"/>
        </authorList>
    </citation>
    <scope>IDENTIFICATION</scope>
</reference>
<organism evidence="3 4">
    <name type="scientific">Oreochromis aureus</name>
    <name type="common">Israeli tilapia</name>
    <name type="synonym">Chromis aureus</name>
    <dbReference type="NCBI Taxonomy" id="47969"/>
    <lineage>
        <taxon>Eukaryota</taxon>
        <taxon>Metazoa</taxon>
        <taxon>Chordata</taxon>
        <taxon>Craniata</taxon>
        <taxon>Vertebrata</taxon>
        <taxon>Euteleostomi</taxon>
        <taxon>Actinopterygii</taxon>
        <taxon>Neopterygii</taxon>
        <taxon>Teleostei</taxon>
        <taxon>Neoteleostei</taxon>
        <taxon>Acanthomorphata</taxon>
        <taxon>Ovalentaria</taxon>
        <taxon>Cichlomorphae</taxon>
        <taxon>Cichliformes</taxon>
        <taxon>Cichlidae</taxon>
        <taxon>African cichlids</taxon>
        <taxon>Pseudocrenilabrinae</taxon>
        <taxon>Oreochromini</taxon>
        <taxon>Oreochromis</taxon>
    </lineage>
</organism>
<reference evidence="4" key="1">
    <citation type="submission" date="2020-03" db="EMBL/GenBank/DDBJ databases">
        <title>Evolution of repeat sequences and sex chromosomes of tilapia species revealed by chromosome-level genomes.</title>
        <authorList>
            <person name="Xu L."/>
            <person name="Tao W."/>
            <person name="Wang D."/>
            <person name="Zhou Q."/>
        </authorList>
    </citation>
    <scope>NUCLEOTIDE SEQUENCE [LARGE SCALE GENOMIC DNA]</scope>
    <source>
        <strain evidence="4">Israel</strain>
    </source>
</reference>
<dbReference type="SUPFAM" id="SSF50249">
    <property type="entry name" value="Nucleic acid-binding proteins"/>
    <property type="match status" value="1"/>
</dbReference>
<evidence type="ECO:0000256" key="1">
    <source>
        <dbReference type="SAM" id="MobiDB-lite"/>
    </source>
</evidence>